<dbReference type="Proteomes" id="UP000464675">
    <property type="component" value="Chromosome"/>
</dbReference>
<dbReference type="EMBL" id="CP047491">
    <property type="protein sequence ID" value="QHQ38597.1"/>
    <property type="molecule type" value="Genomic_DNA"/>
</dbReference>
<accession>A0A6P1T989</accession>
<dbReference type="Pfam" id="PF18287">
    <property type="entry name" value="Hfx_Cass5"/>
    <property type="match status" value="1"/>
</dbReference>
<sequence length="102" mass="11482">MEIEEISKIEILENGEMFVVLASGGKPMYQYVYREAAEVYWDNEIMGFKAPTPRKWSHSVWFRHIVSVVASGLGVDLKLSSATSWVNVPEKTKAEICAVSNT</sequence>
<dbReference type="EMBL" id="JACHHR010000011">
    <property type="protein sequence ID" value="MBB5213319.1"/>
    <property type="molecule type" value="Genomic_DNA"/>
</dbReference>
<dbReference type="InterPro" id="IPR041376">
    <property type="entry name" value="Hfx_Cass5"/>
</dbReference>
<dbReference type="AlphaFoldDB" id="A0A6P1T989"/>
<dbReference type="Gene3D" id="2.20.20.40">
    <property type="entry name" value="Integron cassette protein"/>
    <property type="match status" value="1"/>
</dbReference>
<name>A0A6P1T989_9GAMM</name>
<organism evidence="2 5">
    <name type="scientific">Microbulbifer hydrolyticus</name>
    <dbReference type="NCBI Taxonomy" id="48074"/>
    <lineage>
        <taxon>Bacteria</taxon>
        <taxon>Pseudomonadati</taxon>
        <taxon>Pseudomonadota</taxon>
        <taxon>Gammaproteobacteria</taxon>
        <taxon>Cellvibrionales</taxon>
        <taxon>Microbulbiferaceae</taxon>
        <taxon>Microbulbifer</taxon>
    </lineage>
</organism>
<dbReference type="RefSeq" id="WP_161857928.1">
    <property type="nucleotide sequence ID" value="NZ_CP047491.1"/>
</dbReference>
<evidence type="ECO:0000313" key="4">
    <source>
        <dbReference type="Proteomes" id="UP000464675"/>
    </source>
</evidence>
<keyword evidence="4" id="KW-1185">Reference proteome</keyword>
<dbReference type="Gene3D" id="1.20.5.1210">
    <property type="entry name" value="Integron cassette protein helical domain"/>
    <property type="match status" value="1"/>
</dbReference>
<evidence type="ECO:0000313" key="5">
    <source>
        <dbReference type="Proteomes" id="UP000563601"/>
    </source>
</evidence>
<dbReference type="OrthoDB" id="7597008at2"/>
<reference evidence="2 5" key="2">
    <citation type="submission" date="2020-08" db="EMBL/GenBank/DDBJ databases">
        <title>Genomic Encyclopedia of Type Strains, Phase IV (KMG-IV): sequencing the most valuable type-strain genomes for metagenomic binning, comparative biology and taxonomic classification.</title>
        <authorList>
            <person name="Goeker M."/>
        </authorList>
    </citation>
    <scope>NUCLEOTIDE SEQUENCE [LARGE SCALE GENOMIC DNA]</scope>
    <source>
        <strain evidence="2 5">DSM 11525</strain>
    </source>
</reference>
<proteinExistence type="predicted"/>
<reference evidence="3 4" key="1">
    <citation type="submission" date="2020-01" db="EMBL/GenBank/DDBJ databases">
        <title>The possibility of degradation of plastic by Microbulbifer hydrolyticus IRE-31.</title>
        <authorList>
            <person name="Liu L."/>
        </authorList>
    </citation>
    <scope>NUCLEOTIDE SEQUENCE [LARGE SCALE GENOMIC DNA]</scope>
    <source>
        <strain evidence="3 4">IRE-31</strain>
    </source>
</reference>
<protein>
    <recommendedName>
        <fullName evidence="1">Integron Cassette Protein Hfx-Cass5 domain-containing protein</fullName>
    </recommendedName>
</protein>
<evidence type="ECO:0000259" key="1">
    <source>
        <dbReference type="Pfam" id="PF18287"/>
    </source>
</evidence>
<gene>
    <name evidence="3" type="ORF">GTQ55_06085</name>
    <name evidence="2" type="ORF">HNQ53_003571</name>
</gene>
<feature type="domain" description="Integron Cassette Protein Hfx-Cass5" evidence="1">
    <location>
        <begin position="26"/>
        <end position="83"/>
    </location>
</feature>
<evidence type="ECO:0000313" key="3">
    <source>
        <dbReference type="EMBL" id="QHQ38597.1"/>
    </source>
</evidence>
<evidence type="ECO:0000313" key="2">
    <source>
        <dbReference type="EMBL" id="MBB5213319.1"/>
    </source>
</evidence>
<dbReference type="Proteomes" id="UP000563601">
    <property type="component" value="Unassembled WGS sequence"/>
</dbReference>